<proteinExistence type="predicted"/>
<evidence type="ECO:0000313" key="2">
    <source>
        <dbReference type="EMBL" id="OHT13597.1"/>
    </source>
</evidence>
<dbReference type="PROSITE" id="PS51419">
    <property type="entry name" value="RAB"/>
    <property type="match status" value="1"/>
</dbReference>
<comment type="caution">
    <text evidence="2">The sequence shown here is derived from an EMBL/GenBank/DDBJ whole genome shotgun (WGS) entry which is preliminary data.</text>
</comment>
<keyword evidence="3" id="KW-1185">Reference proteome</keyword>
<dbReference type="InterPro" id="IPR001806">
    <property type="entry name" value="Small_GTPase"/>
</dbReference>
<dbReference type="NCBIfam" id="TIGR00231">
    <property type="entry name" value="small_GTP"/>
    <property type="match status" value="1"/>
</dbReference>
<dbReference type="PANTHER" id="PTHR47978">
    <property type="match status" value="1"/>
</dbReference>
<protein>
    <submittedName>
        <fullName evidence="2">GTP-binding protein ypt2</fullName>
    </submittedName>
</protein>
<evidence type="ECO:0000256" key="1">
    <source>
        <dbReference type="ARBA" id="ARBA00022741"/>
    </source>
</evidence>
<organism evidence="2 3">
    <name type="scientific">Tritrichomonas foetus</name>
    <dbReference type="NCBI Taxonomy" id="1144522"/>
    <lineage>
        <taxon>Eukaryota</taxon>
        <taxon>Metamonada</taxon>
        <taxon>Parabasalia</taxon>
        <taxon>Tritrichomonadida</taxon>
        <taxon>Tritrichomonadidae</taxon>
        <taxon>Tritrichomonas</taxon>
    </lineage>
</organism>
<sequence>MKFSPKIVLVGDAFVGKTSIAIRYRTTYFESDVSPTIGSSNLYTPIKMPDGNVIMADIWDTAGEERYRSLTPLYIQNAKIVLLVFDFTRQHSFNNLQIFISLIKDMGSQDAKIIVVGNKCDMKEEIAVSFEDAKEYCDEIHANAFHMTSAVTGEGINELFLNIGEICSKMVLDAQNFIAKLDDGIVTRTSKRCC</sequence>
<dbReference type="SMART" id="SM00173">
    <property type="entry name" value="RAS"/>
    <property type="match status" value="1"/>
</dbReference>
<accession>A0A1J4KVQ3</accession>
<dbReference type="EMBL" id="MLAK01000509">
    <property type="protein sequence ID" value="OHT13597.1"/>
    <property type="molecule type" value="Genomic_DNA"/>
</dbReference>
<dbReference type="PROSITE" id="PS51420">
    <property type="entry name" value="RHO"/>
    <property type="match status" value="1"/>
</dbReference>
<dbReference type="SMART" id="SM00175">
    <property type="entry name" value="RAB"/>
    <property type="match status" value="1"/>
</dbReference>
<dbReference type="CDD" id="cd00154">
    <property type="entry name" value="Rab"/>
    <property type="match status" value="1"/>
</dbReference>
<dbReference type="GO" id="GO:0005525">
    <property type="term" value="F:GTP binding"/>
    <property type="evidence" value="ECO:0007669"/>
    <property type="project" value="InterPro"/>
</dbReference>
<keyword evidence="1" id="KW-0547">Nucleotide-binding</keyword>
<dbReference type="PROSITE" id="PS51421">
    <property type="entry name" value="RAS"/>
    <property type="match status" value="1"/>
</dbReference>
<dbReference type="VEuPathDB" id="TrichDB:TRFO_03368"/>
<dbReference type="SUPFAM" id="SSF52540">
    <property type="entry name" value="P-loop containing nucleoside triphosphate hydrolases"/>
    <property type="match status" value="1"/>
</dbReference>
<dbReference type="RefSeq" id="XP_068366733.1">
    <property type="nucleotide sequence ID" value="XM_068491248.1"/>
</dbReference>
<dbReference type="GO" id="GO:0003924">
    <property type="term" value="F:GTPase activity"/>
    <property type="evidence" value="ECO:0007669"/>
    <property type="project" value="InterPro"/>
</dbReference>
<gene>
    <name evidence="2" type="primary">ypt2</name>
    <name evidence="2" type="ORF">TRFO_03368</name>
</gene>
<dbReference type="Proteomes" id="UP000179807">
    <property type="component" value="Unassembled WGS sequence"/>
</dbReference>
<dbReference type="InterPro" id="IPR027417">
    <property type="entry name" value="P-loop_NTPase"/>
</dbReference>
<dbReference type="GeneID" id="94825952"/>
<dbReference type="Pfam" id="PF00071">
    <property type="entry name" value="Ras"/>
    <property type="match status" value="1"/>
</dbReference>
<dbReference type="OrthoDB" id="9989112at2759"/>
<dbReference type="InterPro" id="IPR005225">
    <property type="entry name" value="Small_GTP-bd"/>
</dbReference>
<evidence type="ECO:0000313" key="3">
    <source>
        <dbReference type="Proteomes" id="UP000179807"/>
    </source>
</evidence>
<dbReference type="FunFam" id="3.40.50.300:FF:000808">
    <property type="entry name" value="Small GTP-binding protein, putative"/>
    <property type="match status" value="1"/>
</dbReference>
<dbReference type="PRINTS" id="PR00449">
    <property type="entry name" value="RASTRNSFRMNG"/>
</dbReference>
<name>A0A1J4KVQ3_9EUKA</name>
<dbReference type="Gene3D" id="3.40.50.300">
    <property type="entry name" value="P-loop containing nucleotide triphosphate hydrolases"/>
    <property type="match status" value="1"/>
</dbReference>
<reference evidence="2" key="1">
    <citation type="submission" date="2016-10" db="EMBL/GenBank/DDBJ databases">
        <authorList>
            <person name="Benchimol M."/>
            <person name="Almeida L.G."/>
            <person name="Vasconcelos A.T."/>
            <person name="Perreira-Neves A."/>
            <person name="Rosa I.A."/>
            <person name="Tasca T."/>
            <person name="Bogo M.R."/>
            <person name="de Souza W."/>
        </authorList>
    </citation>
    <scope>NUCLEOTIDE SEQUENCE [LARGE SCALE GENOMIC DNA]</scope>
    <source>
        <strain evidence="2">K</strain>
    </source>
</reference>
<dbReference type="SMART" id="SM00174">
    <property type="entry name" value="RHO"/>
    <property type="match status" value="1"/>
</dbReference>
<dbReference type="AlphaFoldDB" id="A0A1J4KVQ3"/>